<reference evidence="2 3" key="1">
    <citation type="submission" date="2017-08" db="EMBL/GenBank/DDBJ databases">
        <title>Complete Genome Sequence of Mesoplasma chauliocola.</title>
        <authorList>
            <person name="Knight T.F.Jr."/>
            <person name="Citino T."/>
        </authorList>
    </citation>
    <scope>NUCLEOTIDE SEQUENCE [LARGE SCALE GENOMIC DNA]</scope>
    <source>
        <strain evidence="2 3">CHPA-2</strain>
    </source>
</reference>
<dbReference type="AlphaFoldDB" id="A0A249SN60"/>
<dbReference type="RefSeq" id="WP_095761510.1">
    <property type="nucleotide sequence ID" value="NZ_CP023173.1"/>
</dbReference>
<evidence type="ECO:0000256" key="1">
    <source>
        <dbReference type="SAM" id="SignalP"/>
    </source>
</evidence>
<dbReference type="KEGG" id="mchc:CK556_01650"/>
<feature type="chain" id="PRO_5012377169" description="Lipoprotein" evidence="1">
    <location>
        <begin position="23"/>
        <end position="619"/>
    </location>
</feature>
<proteinExistence type="predicted"/>
<feature type="signal peptide" evidence="1">
    <location>
        <begin position="1"/>
        <end position="22"/>
    </location>
</feature>
<accession>A0A249SN60</accession>
<organism evidence="2 3">
    <name type="scientific">Mesoplasma chauliocola</name>
    <dbReference type="NCBI Taxonomy" id="216427"/>
    <lineage>
        <taxon>Bacteria</taxon>
        <taxon>Bacillati</taxon>
        <taxon>Mycoplasmatota</taxon>
        <taxon>Mollicutes</taxon>
        <taxon>Entomoplasmatales</taxon>
        <taxon>Entomoplasmataceae</taxon>
        <taxon>Mesoplasma</taxon>
    </lineage>
</organism>
<dbReference type="PROSITE" id="PS51257">
    <property type="entry name" value="PROKAR_LIPOPROTEIN"/>
    <property type="match status" value="1"/>
</dbReference>
<evidence type="ECO:0000313" key="3">
    <source>
        <dbReference type="Proteomes" id="UP000232229"/>
    </source>
</evidence>
<sequence length="619" mass="73505">MLKKILPIVSAFVLGFGLVSTACSKKPIVIEQEYKPFYNYYVLGDSFEKEVEAKFHEALAEKQNAIIYIDNQMQNNMSFTFFNQDNLEEINKRKQNESLPSNYDLLSQREKEALDNDLNKIIKTSQIEKTILNSMSHKLTFYETILKFKNDEFWFKGISYDFNNIDFGYLSLDKENLNYIANISFDLVFNYQYTDIDENLIKNKYKEEIVITITNQDSIIEDLKFLTNDLRKNLIKDRFEWAWFDAYDLRIYDYAEIFSLSNSDFENIFRFDKFEKSFINYILKNNPNTETTNKSYKFAFKNDERFKNFKSIDKIENFNPDQSKKYGAKQLILNDTYESDNKFNTDLFKSIFGELINDDQIILENKLVKGNKEIYKFLSEEYLNWLNEFQTRFAQNLGINSDSVVNYGEITLDNFCLYFEEFNYYHPVNPISYYTAISVNNLNDSYLREEELENKKMPLKVEEDPIFKAIYQNTINAVKIFQEDYGTKKITWNLLSDSKQLISLKNLTNYSNLKNFSSISDVNAELSLLNQNFNTLGKSERDYFLNKTNSSSFHFEFNNSEELENIPIIEMNNNQIIFKKFKDQASYISVDFNLSFLNLNFVIKSDKFYWFERTLIESN</sequence>
<keyword evidence="3" id="KW-1185">Reference proteome</keyword>
<dbReference type="Proteomes" id="UP000232229">
    <property type="component" value="Chromosome"/>
</dbReference>
<dbReference type="STRING" id="1336232.GCA_000518825_00287"/>
<evidence type="ECO:0008006" key="4">
    <source>
        <dbReference type="Google" id="ProtNLM"/>
    </source>
</evidence>
<protein>
    <recommendedName>
        <fullName evidence="4">Lipoprotein</fullName>
    </recommendedName>
</protein>
<gene>
    <name evidence="2" type="ORF">CK556_01650</name>
</gene>
<dbReference type="EMBL" id="CP023173">
    <property type="protein sequence ID" value="ASZ09060.1"/>
    <property type="molecule type" value="Genomic_DNA"/>
</dbReference>
<evidence type="ECO:0000313" key="2">
    <source>
        <dbReference type="EMBL" id="ASZ09060.1"/>
    </source>
</evidence>
<keyword evidence="1" id="KW-0732">Signal</keyword>
<name>A0A249SN60_9MOLU</name>